<dbReference type="SUPFAM" id="SSF54695">
    <property type="entry name" value="POZ domain"/>
    <property type="match status" value="2"/>
</dbReference>
<dbReference type="PROSITE" id="PS50012">
    <property type="entry name" value="RCC1_3"/>
    <property type="match status" value="4"/>
</dbReference>
<feature type="domain" description="BTB" evidence="3">
    <location>
        <begin position="562"/>
        <end position="625"/>
    </location>
</feature>
<evidence type="ECO:0000256" key="2">
    <source>
        <dbReference type="PROSITE-ProRule" id="PRU00235"/>
    </source>
</evidence>
<proteinExistence type="predicted"/>
<dbReference type="PANTHER" id="PTHR22872:SF2">
    <property type="entry name" value="INHIBITOR OF BRUTON TYROSINE KINASE"/>
    <property type="match status" value="1"/>
</dbReference>
<dbReference type="SUPFAM" id="SSF48403">
    <property type="entry name" value="Ankyrin repeat"/>
    <property type="match status" value="1"/>
</dbReference>
<dbReference type="InterPro" id="IPR000408">
    <property type="entry name" value="Reg_chr_condens"/>
</dbReference>
<dbReference type="Pfam" id="PF00415">
    <property type="entry name" value="RCC1"/>
    <property type="match status" value="2"/>
</dbReference>
<evidence type="ECO:0000259" key="3">
    <source>
        <dbReference type="PROSITE" id="PS50097"/>
    </source>
</evidence>
<feature type="repeat" description="RCC1" evidence="2">
    <location>
        <begin position="346"/>
        <end position="398"/>
    </location>
</feature>
<dbReference type="OrthoDB" id="1893551at2759"/>
<feature type="repeat" description="RCC1" evidence="2">
    <location>
        <begin position="239"/>
        <end position="291"/>
    </location>
</feature>
<dbReference type="EMBL" id="LR899602">
    <property type="protein sequence ID" value="CAD7241009.1"/>
    <property type="molecule type" value="Genomic_DNA"/>
</dbReference>
<feature type="repeat" description="RCC1" evidence="2">
    <location>
        <begin position="180"/>
        <end position="238"/>
    </location>
</feature>
<dbReference type="SUPFAM" id="SSF50985">
    <property type="entry name" value="RCC1/BLIP-II"/>
    <property type="match status" value="1"/>
</dbReference>
<protein>
    <recommendedName>
        <fullName evidence="3">BTB domain-containing protein</fullName>
    </recommendedName>
</protein>
<dbReference type="InterPro" id="IPR009091">
    <property type="entry name" value="RCC1/BLIP-II"/>
</dbReference>
<dbReference type="Gene3D" id="1.25.40.20">
    <property type="entry name" value="Ankyrin repeat-containing domain"/>
    <property type="match status" value="1"/>
</dbReference>
<dbReference type="Proteomes" id="UP000677054">
    <property type="component" value="Unassembled WGS sequence"/>
</dbReference>
<gene>
    <name evidence="4" type="ORF">DSTB1V02_LOCUS1011</name>
</gene>
<dbReference type="Gene3D" id="2.130.10.30">
    <property type="entry name" value="Regulator of chromosome condensation 1/beta-lactamase-inhibitor protein II"/>
    <property type="match status" value="1"/>
</dbReference>
<keyword evidence="1" id="KW-0677">Repeat</keyword>
<dbReference type="InterPro" id="IPR000210">
    <property type="entry name" value="BTB/POZ_dom"/>
</dbReference>
<dbReference type="Gene3D" id="3.30.710.10">
    <property type="entry name" value="Potassium Channel Kv1.1, Chain A"/>
    <property type="match status" value="2"/>
</dbReference>
<sequence>MTELHPQASEVGIKLGSDHLRGSRRRRQRKRCEQSKDEELVKLYNPQWLYEQVSTAILTGSEQEAAAYLLWLCKDQKKVLDDIGRHALHVAANTGKSDLITWLLKSPGILLNEKNLETGSFALHQSLFHGFIPAAITLMKNGAKLSLTDNNGLTALDLVLCDRPTQPFEFSILGADDRIFELYAWGNNANNKLGMGVTESKTQPDIFDCFGSDSVQKESVQISFVSMSENHTLFLAKGGKVFSCGLGLGGQLGLGTEDSQVTPKPITCFGTTYKCISVATGSDHSLFLTQGNTVLSCGSNSYGQLGHSLGHNHRLLIPKMLRLRQLHGPIKGIACGPFHSIFYSSTEIFTFGKNAGQLGHVEGEDMITAPTQVMCLPSIDGIENVAASEGATVVLATDHSGCIILLLNNYQCQKLASNLRPFGQCSLNVRKDVFIVDMALSQQSVFLVTRQGEAYVASWDMNKSPHTPSKKMKKRRKYKKRSKLDQKEVTLEILHLSRVPFVQRGFRIFCDSNGSNFTLLQEHPKRSIMRSCLLDDEEHLFSPSTMRRDMEDLLKNAADLAPDITLLVEGERLAAHCLILKERCEYFRNLSETDTGAIITLDGISFQIFPHILHYIYTGNCSFLSSWSSTSMNPLPFAKEAAEQLNLEALMKYLESWWWSGGHLVQLGPRIPLAPSREEWFTLGSWSNLVDVTLVSQEGKEFPCHKCILMARSEYFRLLFASHWLEGQGTKEVPVAIAADILEVILDYLYQDSCSCISKANDCTFLAQVLLAGDQLLLDHLKASLRKKDLHPCPFVRILLDLHSILIIGILMQRKCEVRLVNIMTLRNAPYILDLAFMGNAPKLKDAVTEFICLNLASFLDLRSLEECSKDALEGLALYYRSKLPSVLSRIRTPPAKSHSNSASRLSANELKEIADEDEGAMACEVQAESGSQEFGEAPWPIQQLDVASTSFGTMGSMEEVDSDPNSDSYDDWLDENYNWSDDDYPYNSEDDEYYYLHGW</sequence>
<dbReference type="InterPro" id="IPR011333">
    <property type="entry name" value="SKP1/BTB/POZ_sf"/>
</dbReference>
<dbReference type="PROSITE" id="PS00626">
    <property type="entry name" value="RCC1_2"/>
    <property type="match status" value="1"/>
</dbReference>
<evidence type="ECO:0000256" key="1">
    <source>
        <dbReference type="ARBA" id="ARBA00022737"/>
    </source>
</evidence>
<dbReference type="PROSITE" id="PS50097">
    <property type="entry name" value="BTB"/>
    <property type="match status" value="2"/>
</dbReference>
<dbReference type="CDD" id="cd18186">
    <property type="entry name" value="BTB_POZ_ZBTB_KLHL-like"/>
    <property type="match status" value="1"/>
</dbReference>
<name>A0A7R8X1P4_9CRUS</name>
<dbReference type="InterPro" id="IPR036770">
    <property type="entry name" value="Ankyrin_rpt-contain_sf"/>
</dbReference>
<evidence type="ECO:0000313" key="5">
    <source>
        <dbReference type="Proteomes" id="UP000677054"/>
    </source>
</evidence>
<dbReference type="InterPro" id="IPR051625">
    <property type="entry name" value="Signaling_Regulatory_Domain"/>
</dbReference>
<feature type="domain" description="BTB" evidence="3">
    <location>
        <begin position="690"/>
        <end position="750"/>
    </location>
</feature>
<dbReference type="Pfam" id="PF00651">
    <property type="entry name" value="BTB"/>
    <property type="match status" value="2"/>
</dbReference>
<feature type="repeat" description="RCC1" evidence="2">
    <location>
        <begin position="292"/>
        <end position="346"/>
    </location>
</feature>
<dbReference type="EMBL" id="CAJPEV010000085">
    <property type="protein sequence ID" value="CAG0880308.1"/>
    <property type="molecule type" value="Genomic_DNA"/>
</dbReference>
<dbReference type="SMART" id="SM00225">
    <property type="entry name" value="BTB"/>
    <property type="match status" value="2"/>
</dbReference>
<reference evidence="4" key="1">
    <citation type="submission" date="2020-11" db="EMBL/GenBank/DDBJ databases">
        <authorList>
            <person name="Tran Van P."/>
        </authorList>
    </citation>
    <scope>NUCLEOTIDE SEQUENCE</scope>
</reference>
<keyword evidence="5" id="KW-1185">Reference proteome</keyword>
<evidence type="ECO:0000313" key="4">
    <source>
        <dbReference type="EMBL" id="CAD7241009.1"/>
    </source>
</evidence>
<dbReference type="PANTHER" id="PTHR22872">
    <property type="entry name" value="BTK-BINDING PROTEIN-RELATED"/>
    <property type="match status" value="1"/>
</dbReference>
<organism evidence="4">
    <name type="scientific">Darwinula stevensoni</name>
    <dbReference type="NCBI Taxonomy" id="69355"/>
    <lineage>
        <taxon>Eukaryota</taxon>
        <taxon>Metazoa</taxon>
        <taxon>Ecdysozoa</taxon>
        <taxon>Arthropoda</taxon>
        <taxon>Crustacea</taxon>
        <taxon>Oligostraca</taxon>
        <taxon>Ostracoda</taxon>
        <taxon>Podocopa</taxon>
        <taxon>Podocopida</taxon>
        <taxon>Darwinulocopina</taxon>
        <taxon>Darwinuloidea</taxon>
        <taxon>Darwinulidae</taxon>
        <taxon>Darwinula</taxon>
    </lineage>
</organism>
<dbReference type="AlphaFoldDB" id="A0A7R8X1P4"/>
<accession>A0A7R8X1P4</accession>